<evidence type="ECO:0000256" key="4">
    <source>
        <dbReference type="RuleBase" id="RU362109"/>
    </source>
</evidence>
<comment type="similarity">
    <text evidence="4">Belongs to the ubiquitin-conjugating enzyme family.</text>
</comment>
<evidence type="ECO:0000256" key="5">
    <source>
        <dbReference type="SAM" id="Phobius"/>
    </source>
</evidence>
<evidence type="ECO:0000313" key="8">
    <source>
        <dbReference type="Proteomes" id="UP001344447"/>
    </source>
</evidence>
<keyword evidence="2 4" id="KW-0833">Ubl conjugation pathway</keyword>
<dbReference type="EMBL" id="JAVFKY010000004">
    <property type="protein sequence ID" value="KAK5577459.1"/>
    <property type="molecule type" value="Genomic_DNA"/>
</dbReference>
<dbReference type="Gene3D" id="3.10.110.10">
    <property type="entry name" value="Ubiquitin Conjugating Enzyme"/>
    <property type="match status" value="1"/>
</dbReference>
<evidence type="ECO:0000259" key="6">
    <source>
        <dbReference type="PROSITE" id="PS50127"/>
    </source>
</evidence>
<reference evidence="7 8" key="1">
    <citation type="submission" date="2023-11" db="EMBL/GenBank/DDBJ databases">
        <title>Dfirmibasis_genome.</title>
        <authorList>
            <person name="Edelbroek B."/>
            <person name="Kjellin J."/>
            <person name="Jerlstrom-Hultqvist J."/>
            <person name="Soderbom F."/>
        </authorList>
    </citation>
    <scope>NUCLEOTIDE SEQUENCE [LARGE SCALE GENOMIC DNA]</scope>
    <source>
        <strain evidence="7 8">TNS-C-14</strain>
    </source>
</reference>
<protein>
    <recommendedName>
        <fullName evidence="6">UBC core domain-containing protein</fullName>
    </recommendedName>
</protein>
<dbReference type="PROSITE" id="PS50127">
    <property type="entry name" value="UBC_2"/>
    <property type="match status" value="1"/>
</dbReference>
<name>A0AAN7YMZ4_9MYCE</name>
<keyword evidence="4" id="KW-0547">Nucleotide-binding</keyword>
<dbReference type="GO" id="GO:0016740">
    <property type="term" value="F:transferase activity"/>
    <property type="evidence" value="ECO:0007669"/>
    <property type="project" value="UniProtKB-KW"/>
</dbReference>
<evidence type="ECO:0000256" key="2">
    <source>
        <dbReference type="ARBA" id="ARBA00022786"/>
    </source>
</evidence>
<keyword evidence="5" id="KW-0472">Membrane</keyword>
<evidence type="ECO:0000313" key="7">
    <source>
        <dbReference type="EMBL" id="KAK5577459.1"/>
    </source>
</evidence>
<keyword evidence="8" id="KW-1185">Reference proteome</keyword>
<keyword evidence="1" id="KW-0808">Transferase</keyword>
<feature type="transmembrane region" description="Helical" evidence="5">
    <location>
        <begin position="187"/>
        <end position="206"/>
    </location>
</feature>
<dbReference type="PROSITE" id="PS00183">
    <property type="entry name" value="UBC_1"/>
    <property type="match status" value="1"/>
</dbReference>
<dbReference type="InterPro" id="IPR016135">
    <property type="entry name" value="UBQ-conjugating_enzyme/RWD"/>
</dbReference>
<dbReference type="InterPro" id="IPR023313">
    <property type="entry name" value="UBQ-conjugating_AS"/>
</dbReference>
<feature type="transmembrane region" description="Helical" evidence="5">
    <location>
        <begin position="162"/>
        <end position="181"/>
    </location>
</feature>
<feature type="active site" description="Glycyl thioester intermediate" evidence="3">
    <location>
        <position position="44"/>
    </location>
</feature>
<keyword evidence="5" id="KW-0812">Transmembrane</keyword>
<comment type="caution">
    <text evidence="7">The sequence shown here is derived from an EMBL/GenBank/DDBJ whole genome shotgun (WGS) entry which is preliminary data.</text>
</comment>
<dbReference type="InterPro" id="IPR000608">
    <property type="entry name" value="UBC"/>
</dbReference>
<feature type="domain" description="UBC core" evidence="6">
    <location>
        <begin position="1"/>
        <end position="106"/>
    </location>
</feature>
<accession>A0AAN7YMZ4</accession>
<dbReference type="Proteomes" id="UP001344447">
    <property type="component" value="Unassembled WGS sequence"/>
</dbReference>
<dbReference type="GO" id="GO:0005524">
    <property type="term" value="F:ATP binding"/>
    <property type="evidence" value="ECO:0007669"/>
    <property type="project" value="UniProtKB-UniRule"/>
</dbReference>
<dbReference type="InterPro" id="IPR050113">
    <property type="entry name" value="Ub_conjugating_enzyme"/>
</dbReference>
<evidence type="ECO:0000256" key="1">
    <source>
        <dbReference type="ARBA" id="ARBA00022679"/>
    </source>
</evidence>
<dbReference type="Pfam" id="PF00179">
    <property type="entry name" value="UQ_con"/>
    <property type="match status" value="1"/>
</dbReference>
<keyword evidence="5" id="KW-1133">Transmembrane helix</keyword>
<dbReference type="AlphaFoldDB" id="A0AAN7YMZ4"/>
<dbReference type="SMART" id="SM00212">
    <property type="entry name" value="UBCc"/>
    <property type="match status" value="1"/>
</dbReference>
<organism evidence="7 8">
    <name type="scientific">Dictyostelium firmibasis</name>
    <dbReference type="NCBI Taxonomy" id="79012"/>
    <lineage>
        <taxon>Eukaryota</taxon>
        <taxon>Amoebozoa</taxon>
        <taxon>Evosea</taxon>
        <taxon>Eumycetozoa</taxon>
        <taxon>Dictyostelia</taxon>
        <taxon>Dictyosteliales</taxon>
        <taxon>Dictyosteliaceae</taxon>
        <taxon>Dictyostelium</taxon>
    </lineage>
</organism>
<dbReference type="SUPFAM" id="SSF54495">
    <property type="entry name" value="UBC-like"/>
    <property type="match status" value="1"/>
</dbReference>
<sequence>MIQFGKAQPLNYHYNFQRNTNDAPTVKFLSKMFHPNVYADGSICLDILQNQWSPIYDIAAILTSIQSLLCDPNPNSPANSESARLFRENKREYNRKVKEIVEQSWSSYCTCSHNEYSEDLKVPRATNGVPVELEKILTFKEYEKIVKTCKKLISKKMLIDKLYFVTFAMGIAAFFLYFPFLYTHRKLLILAMIAVVGFILLVGLALSRFTVLVMDQSYEESTQTEVKKEIQVVEKKQNEIIVKNNSYKELSKSEISPSTETKVKNKNNDYQKIEYSIEIIKDFSIDVENDDVEIEMGSIDKTKFEMASLIYNDDKVPLIV</sequence>
<gene>
    <name evidence="7" type="ORF">RB653_002400</name>
</gene>
<evidence type="ECO:0000256" key="3">
    <source>
        <dbReference type="PROSITE-ProRule" id="PRU10133"/>
    </source>
</evidence>
<dbReference type="PANTHER" id="PTHR24067">
    <property type="entry name" value="UBIQUITIN-CONJUGATING ENZYME E2"/>
    <property type="match status" value="1"/>
</dbReference>
<keyword evidence="4" id="KW-0067">ATP-binding</keyword>
<proteinExistence type="inferred from homology"/>